<sequence length="209" mass="23528">MTIKNLDNRGLVRVKAAVFLTALLPFAKLAVAAYADELGANPIEKMTHVTGFWALSFLLITLTITPLRRLSGCLWLMRLRRMLGVFAFFYAALHFATYLVLDQFFDWPAIAKDILKRPYITIGFSAFVVLIPLALTSNDAIIRRLGGKRWRALHRLTYPCAIAGVVHFGWLVKKDLTRPIMFALVLALLLGMRVAYRLAGNRTAHQKAV</sequence>
<evidence type="ECO:0000256" key="8">
    <source>
        <dbReference type="HAMAP-Rule" id="MF_01207"/>
    </source>
</evidence>
<dbReference type="PANTHER" id="PTHR36964">
    <property type="entry name" value="PROTEIN-METHIONINE-SULFOXIDE REDUCTASE HEME-BINDING SUBUNIT MSRQ"/>
    <property type="match status" value="1"/>
</dbReference>
<protein>
    <recommendedName>
        <fullName evidence="8">Protein-methionine-sulfoxide reductase heme-binding subunit MsrQ</fullName>
    </recommendedName>
    <alternativeName>
        <fullName evidence="8">Flavocytochrome MsrQ</fullName>
    </alternativeName>
</protein>
<comment type="cofactor">
    <cofactor evidence="8">
        <name>FMN</name>
        <dbReference type="ChEBI" id="CHEBI:58210"/>
    </cofactor>
    <text evidence="8">Binds 1 FMN per subunit.</text>
</comment>
<evidence type="ECO:0000313" key="10">
    <source>
        <dbReference type="EMBL" id="MBD9361643.1"/>
    </source>
</evidence>
<evidence type="ECO:0000256" key="5">
    <source>
        <dbReference type="ARBA" id="ARBA00022989"/>
    </source>
</evidence>
<feature type="transmembrane region" description="Helical" evidence="8">
    <location>
        <begin position="119"/>
        <end position="135"/>
    </location>
</feature>
<feature type="domain" description="Ferric oxidoreductase" evidence="9">
    <location>
        <begin position="50"/>
        <end position="164"/>
    </location>
</feature>
<keyword evidence="4 8" id="KW-0812">Transmembrane</keyword>
<dbReference type="PANTHER" id="PTHR36964:SF1">
    <property type="entry name" value="PROTEIN-METHIONINE-SULFOXIDE REDUCTASE HEME-BINDING SUBUNIT MSRQ"/>
    <property type="match status" value="1"/>
</dbReference>
<keyword evidence="7 8" id="KW-0472">Membrane</keyword>
<comment type="caution">
    <text evidence="8">Lacks conserved residue(s) required for the propagation of feature annotation.</text>
</comment>
<feature type="transmembrane region" description="Helical" evidence="8">
    <location>
        <begin position="82"/>
        <end position="99"/>
    </location>
</feature>
<keyword evidence="6 8" id="KW-0408">Iron</keyword>
<feature type="transmembrane region" description="Helical" evidence="8">
    <location>
        <begin position="51"/>
        <end position="70"/>
    </location>
</feature>
<name>A0ABR9DH62_9GAMM</name>
<evidence type="ECO:0000256" key="1">
    <source>
        <dbReference type="ARBA" id="ARBA00004141"/>
    </source>
</evidence>
<dbReference type="Pfam" id="PF01794">
    <property type="entry name" value="Ferric_reduct"/>
    <property type="match status" value="1"/>
</dbReference>
<keyword evidence="8" id="KW-0249">Electron transport</keyword>
<keyword evidence="8" id="KW-1003">Cell membrane</keyword>
<evidence type="ECO:0000259" key="9">
    <source>
        <dbReference type="Pfam" id="PF01794"/>
    </source>
</evidence>
<dbReference type="Proteomes" id="UP000641152">
    <property type="component" value="Unassembled WGS sequence"/>
</dbReference>
<keyword evidence="3 8" id="KW-0349">Heme</keyword>
<reference evidence="10 11" key="1">
    <citation type="submission" date="2020-09" db="EMBL/GenBank/DDBJ databases">
        <title>Methylomonas albis sp. nov. and Methylomonas fluvii sp. nov.: Two cold-adapted methanotrophs from the River Elbe and an amended description of Methylovulum psychrotolerans strain Eb1.</title>
        <authorList>
            <person name="Bussmann I.K."/>
            <person name="Klings K.-W."/>
            <person name="Warnstedt J."/>
            <person name="Hoppert M."/>
            <person name="Saborowski A."/>
            <person name="Horn F."/>
            <person name="Liebner S."/>
        </authorList>
    </citation>
    <scope>NUCLEOTIDE SEQUENCE [LARGE SCALE GENOMIC DNA]</scope>
    <source>
        <strain evidence="10 11">EbB</strain>
    </source>
</reference>
<evidence type="ECO:0000256" key="2">
    <source>
        <dbReference type="ARBA" id="ARBA00022448"/>
    </source>
</evidence>
<evidence type="ECO:0000256" key="6">
    <source>
        <dbReference type="ARBA" id="ARBA00023004"/>
    </source>
</evidence>
<accession>A0ABR9DH62</accession>
<comment type="subunit">
    <text evidence="8">Heterodimer of a catalytic subunit (MsrP) and a heme-binding subunit (MsrQ).</text>
</comment>
<keyword evidence="5 8" id="KW-1133">Transmembrane helix</keyword>
<proteinExistence type="inferred from homology"/>
<keyword evidence="11" id="KW-1185">Reference proteome</keyword>
<dbReference type="InterPro" id="IPR022837">
    <property type="entry name" value="MsrQ-like"/>
</dbReference>
<evidence type="ECO:0000256" key="3">
    <source>
        <dbReference type="ARBA" id="ARBA00022617"/>
    </source>
</evidence>
<evidence type="ECO:0000313" key="11">
    <source>
        <dbReference type="Proteomes" id="UP000641152"/>
    </source>
</evidence>
<keyword evidence="8" id="KW-0288">FMN</keyword>
<dbReference type="EMBL" id="JACXST010000002">
    <property type="protein sequence ID" value="MBD9361643.1"/>
    <property type="molecule type" value="Genomic_DNA"/>
</dbReference>
<comment type="cofactor">
    <cofactor evidence="8">
        <name>heme b</name>
        <dbReference type="ChEBI" id="CHEBI:60344"/>
    </cofactor>
    <text evidence="8">Binds 1 heme b (iron(II)-protoporphyrin IX) group per subunit.</text>
</comment>
<keyword evidence="8" id="KW-0479">Metal-binding</keyword>
<dbReference type="HAMAP" id="MF_01207">
    <property type="entry name" value="MsrQ"/>
    <property type="match status" value="1"/>
</dbReference>
<comment type="caution">
    <text evidence="10">The sequence shown here is derived from an EMBL/GenBank/DDBJ whole genome shotgun (WGS) entry which is preliminary data.</text>
</comment>
<evidence type="ECO:0000256" key="4">
    <source>
        <dbReference type="ARBA" id="ARBA00022692"/>
    </source>
</evidence>
<comment type="function">
    <text evidence="8">Part of the MsrPQ system that repairs oxidized periplasmic proteins containing methionine sulfoxide residues (Met-O), using respiratory chain electrons. Thus protects these proteins from oxidative-stress damage caused by reactive species of oxygen and chlorine generated by the host defense mechanisms. MsrPQ is essential for the maintenance of envelope integrity under bleach stress, rescuing a wide series of structurally unrelated periplasmic proteins from methionine oxidation. MsrQ provides electrons for reduction to the reductase catalytic subunit MsrP, using the quinone pool of the respiratory chain.</text>
</comment>
<evidence type="ECO:0000256" key="7">
    <source>
        <dbReference type="ARBA" id="ARBA00023136"/>
    </source>
</evidence>
<keyword evidence="8" id="KW-0285">Flavoprotein</keyword>
<gene>
    <name evidence="8" type="primary">msrQ</name>
    <name evidence="10" type="ORF">EBB_14145</name>
</gene>
<comment type="subcellular location">
    <subcellularLocation>
        <location evidence="8">Cell membrane</location>
        <topology evidence="8">Multi-pass membrane protein</topology>
    </subcellularLocation>
    <subcellularLocation>
        <location evidence="1">Membrane</location>
        <topology evidence="1">Multi-pass membrane protein</topology>
    </subcellularLocation>
</comment>
<keyword evidence="2 8" id="KW-0813">Transport</keyword>
<feature type="transmembrane region" description="Helical" evidence="8">
    <location>
        <begin position="178"/>
        <end position="196"/>
    </location>
</feature>
<feature type="transmembrane region" description="Helical" evidence="8">
    <location>
        <begin position="156"/>
        <end position="172"/>
    </location>
</feature>
<dbReference type="InterPro" id="IPR013130">
    <property type="entry name" value="Fe3_Rdtase_TM_dom"/>
</dbReference>
<organism evidence="10 11">
    <name type="scientific">Methylomonas fluvii</name>
    <dbReference type="NCBI Taxonomy" id="1854564"/>
    <lineage>
        <taxon>Bacteria</taxon>
        <taxon>Pseudomonadati</taxon>
        <taxon>Pseudomonadota</taxon>
        <taxon>Gammaproteobacteria</taxon>
        <taxon>Methylococcales</taxon>
        <taxon>Methylococcaceae</taxon>
        <taxon>Methylomonas</taxon>
    </lineage>
</organism>
<dbReference type="RefSeq" id="WP_192394437.1">
    <property type="nucleotide sequence ID" value="NZ_CAJHIU010000002.1"/>
</dbReference>
<comment type="similarity">
    <text evidence="8">Belongs to the MsrQ family.</text>
</comment>